<accession>A0A4P9Y791</accession>
<organism evidence="3 4">
    <name type="scientific">Piptocephalis cylindrospora</name>
    <dbReference type="NCBI Taxonomy" id="1907219"/>
    <lineage>
        <taxon>Eukaryota</taxon>
        <taxon>Fungi</taxon>
        <taxon>Fungi incertae sedis</taxon>
        <taxon>Zoopagomycota</taxon>
        <taxon>Zoopagomycotina</taxon>
        <taxon>Zoopagomycetes</taxon>
        <taxon>Zoopagales</taxon>
        <taxon>Piptocephalidaceae</taxon>
        <taxon>Piptocephalis</taxon>
    </lineage>
</organism>
<dbReference type="EMBL" id="KZ987769">
    <property type="protein sequence ID" value="RKP14987.1"/>
    <property type="molecule type" value="Genomic_DNA"/>
</dbReference>
<evidence type="ECO:0000256" key="2">
    <source>
        <dbReference type="SAM" id="SignalP"/>
    </source>
</evidence>
<reference evidence="4" key="1">
    <citation type="journal article" date="2018" name="Nat. Microbiol.">
        <title>Leveraging single-cell genomics to expand the fungal tree of life.</title>
        <authorList>
            <person name="Ahrendt S.R."/>
            <person name="Quandt C.A."/>
            <person name="Ciobanu D."/>
            <person name="Clum A."/>
            <person name="Salamov A."/>
            <person name="Andreopoulos B."/>
            <person name="Cheng J.F."/>
            <person name="Woyke T."/>
            <person name="Pelin A."/>
            <person name="Henrissat B."/>
            <person name="Reynolds N.K."/>
            <person name="Benny G.L."/>
            <person name="Smith M.E."/>
            <person name="James T.Y."/>
            <person name="Grigoriev I.V."/>
        </authorList>
    </citation>
    <scope>NUCLEOTIDE SEQUENCE [LARGE SCALE GENOMIC DNA]</scope>
</reference>
<feature type="signal peptide" evidence="2">
    <location>
        <begin position="1"/>
        <end position="23"/>
    </location>
</feature>
<feature type="region of interest" description="Disordered" evidence="1">
    <location>
        <begin position="23"/>
        <end position="50"/>
    </location>
</feature>
<protein>
    <submittedName>
        <fullName evidence="3">Uncharacterized protein</fullName>
    </submittedName>
</protein>
<evidence type="ECO:0000313" key="4">
    <source>
        <dbReference type="Proteomes" id="UP000267251"/>
    </source>
</evidence>
<evidence type="ECO:0000256" key="1">
    <source>
        <dbReference type="SAM" id="MobiDB-lite"/>
    </source>
</evidence>
<gene>
    <name evidence="3" type="ORF">BJ684DRAFT_14732</name>
</gene>
<dbReference type="AlphaFoldDB" id="A0A4P9Y791"/>
<dbReference type="Proteomes" id="UP000267251">
    <property type="component" value="Unassembled WGS sequence"/>
</dbReference>
<sequence>MLYGLHVLLTLLLLLLSPPTQEGLDVEEEEESMSGGDSGMGIKDPGIPLSREPSLYRRHGQYDPPAQGLRARLARFLQDLQKRPTHPPPSTWSMALLQWAWRWTGNQVQALGGNLGFVEHSLGQDAKETDYPVQGELASLQDHPSLTHPNSGHPLILEKHSITLLAFHSSAGEEGICIKERDPSLPPHTPSPCLLPPTFQPSFLAVKVAT</sequence>
<keyword evidence="4" id="KW-1185">Reference proteome</keyword>
<feature type="chain" id="PRO_5020931096" evidence="2">
    <location>
        <begin position="24"/>
        <end position="210"/>
    </location>
</feature>
<dbReference type="OrthoDB" id="10629493at2759"/>
<proteinExistence type="predicted"/>
<evidence type="ECO:0000313" key="3">
    <source>
        <dbReference type="EMBL" id="RKP14987.1"/>
    </source>
</evidence>
<name>A0A4P9Y791_9FUNG</name>
<keyword evidence="2" id="KW-0732">Signal</keyword>